<keyword evidence="3" id="KW-0804">Transcription</keyword>
<keyword evidence="6" id="KW-1185">Reference proteome</keyword>
<keyword evidence="2" id="KW-0238">DNA-binding</keyword>
<gene>
    <name evidence="5" type="ORF">J5474_11070</name>
</gene>
<dbReference type="GO" id="GO:0003700">
    <property type="term" value="F:DNA-binding transcription factor activity"/>
    <property type="evidence" value="ECO:0007669"/>
    <property type="project" value="InterPro"/>
</dbReference>
<reference evidence="5" key="1">
    <citation type="submission" date="2021-03" db="EMBL/GenBank/DDBJ databases">
        <title>Sagittula salina sp. nov. strain M10.9X isolated from the marine waste.</title>
        <authorList>
            <person name="Satari L."/>
            <person name="Molina-Menor E."/>
            <person name="Vidal-Verdu A."/>
            <person name="Pascual J."/>
            <person name="Pereto J."/>
            <person name="Porcar M."/>
        </authorList>
    </citation>
    <scope>NUCLEOTIDE SEQUENCE</scope>
    <source>
        <strain evidence="5">M10.9X</strain>
    </source>
</reference>
<dbReference type="PANTHER" id="PTHR43280">
    <property type="entry name" value="ARAC-FAMILY TRANSCRIPTIONAL REGULATOR"/>
    <property type="match status" value="1"/>
</dbReference>
<dbReference type="InterPro" id="IPR018060">
    <property type="entry name" value="HTH_AraC"/>
</dbReference>
<organism evidence="5 6">
    <name type="scientific">Sagittula salina</name>
    <dbReference type="NCBI Taxonomy" id="2820268"/>
    <lineage>
        <taxon>Bacteria</taxon>
        <taxon>Pseudomonadati</taxon>
        <taxon>Pseudomonadota</taxon>
        <taxon>Alphaproteobacteria</taxon>
        <taxon>Rhodobacterales</taxon>
        <taxon>Roseobacteraceae</taxon>
        <taxon>Sagittula</taxon>
    </lineage>
</organism>
<evidence type="ECO:0000313" key="5">
    <source>
        <dbReference type="EMBL" id="MBP0483027.1"/>
    </source>
</evidence>
<protein>
    <submittedName>
        <fullName evidence="5">Helix-turn-helix transcriptional regulator</fullName>
    </submittedName>
</protein>
<dbReference type="SMART" id="SM00342">
    <property type="entry name" value="HTH_ARAC"/>
    <property type="match status" value="1"/>
</dbReference>
<evidence type="ECO:0000256" key="2">
    <source>
        <dbReference type="ARBA" id="ARBA00023125"/>
    </source>
</evidence>
<accession>A0A940MS46</accession>
<dbReference type="Pfam" id="PF12833">
    <property type="entry name" value="HTH_18"/>
    <property type="match status" value="1"/>
</dbReference>
<dbReference type="PANTHER" id="PTHR43280:SF32">
    <property type="entry name" value="TRANSCRIPTIONAL REGULATORY PROTEIN"/>
    <property type="match status" value="1"/>
</dbReference>
<dbReference type="EMBL" id="JAGISH010000005">
    <property type="protein sequence ID" value="MBP0483027.1"/>
    <property type="molecule type" value="Genomic_DNA"/>
</dbReference>
<feature type="domain" description="HTH araC/xylS-type" evidence="4">
    <location>
        <begin position="151"/>
        <end position="249"/>
    </location>
</feature>
<dbReference type="AlphaFoldDB" id="A0A940MS46"/>
<evidence type="ECO:0000256" key="3">
    <source>
        <dbReference type="ARBA" id="ARBA00023163"/>
    </source>
</evidence>
<dbReference type="GO" id="GO:0043565">
    <property type="term" value="F:sequence-specific DNA binding"/>
    <property type="evidence" value="ECO:0007669"/>
    <property type="project" value="InterPro"/>
</dbReference>
<dbReference type="InterPro" id="IPR037923">
    <property type="entry name" value="HTH-like"/>
</dbReference>
<dbReference type="PROSITE" id="PS01124">
    <property type="entry name" value="HTH_ARAC_FAMILY_2"/>
    <property type="match status" value="1"/>
</dbReference>
<dbReference type="SUPFAM" id="SSF46689">
    <property type="entry name" value="Homeodomain-like"/>
    <property type="match status" value="1"/>
</dbReference>
<dbReference type="Gene3D" id="1.10.10.60">
    <property type="entry name" value="Homeodomain-like"/>
    <property type="match status" value="1"/>
</dbReference>
<sequence length="257" mass="28441">MVEFQPAPWRYKLAHDRETTTLLWITRGQGRVIVEGVLRGITMHHALWLPAGTLFSIDLQPGAQALFVHAPPGLAPSEPQKPVTLHIRDSFAQAELTSEIDAMHREILQKRALVQEALEARVRLMGIWLSRQIQAGAAEAPKDSAAQRLVRRFATAVTRDYRSARIMAAYAEALDVTPTHLSRSCRQCCGKTAADLLTERKLHAARIALESPRPAVQEVARGLGFSSPAYFTRFMQAHTGCSPSALRAQARRAPVRA</sequence>
<dbReference type="Proteomes" id="UP000675940">
    <property type="component" value="Unassembled WGS sequence"/>
</dbReference>
<dbReference type="SUPFAM" id="SSF51215">
    <property type="entry name" value="Regulatory protein AraC"/>
    <property type="match status" value="1"/>
</dbReference>
<evidence type="ECO:0000256" key="1">
    <source>
        <dbReference type="ARBA" id="ARBA00023015"/>
    </source>
</evidence>
<comment type="caution">
    <text evidence="5">The sequence shown here is derived from an EMBL/GenBank/DDBJ whole genome shotgun (WGS) entry which is preliminary data.</text>
</comment>
<name>A0A940MS46_9RHOB</name>
<evidence type="ECO:0000259" key="4">
    <source>
        <dbReference type="PROSITE" id="PS01124"/>
    </source>
</evidence>
<dbReference type="InterPro" id="IPR009057">
    <property type="entry name" value="Homeodomain-like_sf"/>
</dbReference>
<keyword evidence="1" id="KW-0805">Transcription regulation</keyword>
<evidence type="ECO:0000313" key="6">
    <source>
        <dbReference type="Proteomes" id="UP000675940"/>
    </source>
</evidence>
<proteinExistence type="predicted"/>